<accession>A0A517Z649</accession>
<dbReference type="AlphaFoldDB" id="A0A517Z649"/>
<reference evidence="2 3" key="1">
    <citation type="submission" date="2019-02" db="EMBL/GenBank/DDBJ databases">
        <title>Deep-cultivation of Planctomycetes and their phenomic and genomic characterization uncovers novel biology.</title>
        <authorList>
            <person name="Wiegand S."/>
            <person name="Jogler M."/>
            <person name="Boedeker C."/>
            <person name="Pinto D."/>
            <person name="Vollmers J."/>
            <person name="Rivas-Marin E."/>
            <person name="Kohn T."/>
            <person name="Peeters S.H."/>
            <person name="Heuer A."/>
            <person name="Rast P."/>
            <person name="Oberbeckmann S."/>
            <person name="Bunk B."/>
            <person name="Jeske O."/>
            <person name="Meyerdierks A."/>
            <person name="Storesund J.E."/>
            <person name="Kallscheuer N."/>
            <person name="Luecker S."/>
            <person name="Lage O.M."/>
            <person name="Pohl T."/>
            <person name="Merkel B.J."/>
            <person name="Hornburger P."/>
            <person name="Mueller R.-W."/>
            <person name="Bruemmer F."/>
            <person name="Labrenz M."/>
            <person name="Spormann A.M."/>
            <person name="Op den Camp H."/>
            <person name="Overmann J."/>
            <person name="Amann R."/>
            <person name="Jetten M.S.M."/>
            <person name="Mascher T."/>
            <person name="Medema M.H."/>
            <person name="Devos D.P."/>
            <person name="Kaster A.-K."/>
            <person name="Ovreas L."/>
            <person name="Rohde M."/>
            <person name="Galperin M.Y."/>
            <person name="Jogler C."/>
        </authorList>
    </citation>
    <scope>NUCLEOTIDE SEQUENCE [LARGE SCALE GENOMIC DNA]</scope>
    <source>
        <strain evidence="2 3">Mal4</strain>
    </source>
</reference>
<dbReference type="KEGG" id="mri:Mal4_23070"/>
<dbReference type="EMBL" id="CP036275">
    <property type="protein sequence ID" value="QDU37988.1"/>
    <property type="molecule type" value="Genomic_DNA"/>
</dbReference>
<dbReference type="InterPro" id="IPR013766">
    <property type="entry name" value="Thioredoxin_domain"/>
</dbReference>
<dbReference type="InterPro" id="IPR036249">
    <property type="entry name" value="Thioredoxin-like_sf"/>
</dbReference>
<keyword evidence="3" id="KW-1185">Reference proteome</keyword>
<dbReference type="InterPro" id="IPR000866">
    <property type="entry name" value="AhpC/TSA"/>
</dbReference>
<dbReference type="GO" id="GO:0016209">
    <property type="term" value="F:antioxidant activity"/>
    <property type="evidence" value="ECO:0007669"/>
    <property type="project" value="InterPro"/>
</dbReference>
<protein>
    <submittedName>
        <fullName evidence="2">Thiol-disulfide oxidoreductase</fullName>
    </submittedName>
</protein>
<sequence>MKLPADRLPITSPQRPGHPRILHWSVCLAFIAVATCGVASRGLAADPELTVTDWAGVQKRVRAASGKVVVVQIWTMTCPRCREELPEIIERLSTFPQDRLEWIAVNCDYDGIAGKPPAWYQPKILEFLSKHSGPLVHLQLDVPFLDFLEQQDLESTPAFYVYEPGGMLIRRFPSGEEDEFALKDVLRTVHSLTRPN</sequence>
<gene>
    <name evidence="2" type="ORF">Mal4_23070</name>
</gene>
<dbReference type="GO" id="GO:0016491">
    <property type="term" value="F:oxidoreductase activity"/>
    <property type="evidence" value="ECO:0007669"/>
    <property type="project" value="InterPro"/>
</dbReference>
<evidence type="ECO:0000259" key="1">
    <source>
        <dbReference type="PROSITE" id="PS51352"/>
    </source>
</evidence>
<evidence type="ECO:0000313" key="3">
    <source>
        <dbReference type="Proteomes" id="UP000320496"/>
    </source>
</evidence>
<evidence type="ECO:0000313" key="2">
    <source>
        <dbReference type="EMBL" id="QDU37988.1"/>
    </source>
</evidence>
<dbReference type="Pfam" id="PF00578">
    <property type="entry name" value="AhpC-TSA"/>
    <property type="match status" value="1"/>
</dbReference>
<proteinExistence type="predicted"/>
<dbReference type="Proteomes" id="UP000320496">
    <property type="component" value="Chromosome"/>
</dbReference>
<organism evidence="2 3">
    <name type="scientific">Maioricimonas rarisocia</name>
    <dbReference type="NCBI Taxonomy" id="2528026"/>
    <lineage>
        <taxon>Bacteria</taxon>
        <taxon>Pseudomonadati</taxon>
        <taxon>Planctomycetota</taxon>
        <taxon>Planctomycetia</taxon>
        <taxon>Planctomycetales</taxon>
        <taxon>Planctomycetaceae</taxon>
        <taxon>Maioricimonas</taxon>
    </lineage>
</organism>
<feature type="domain" description="Thioredoxin" evidence="1">
    <location>
        <begin position="40"/>
        <end position="191"/>
    </location>
</feature>
<dbReference type="SUPFAM" id="SSF52833">
    <property type="entry name" value="Thioredoxin-like"/>
    <property type="match status" value="1"/>
</dbReference>
<name>A0A517Z649_9PLAN</name>
<dbReference type="RefSeq" id="WP_197444320.1">
    <property type="nucleotide sequence ID" value="NZ_CP036275.1"/>
</dbReference>
<dbReference type="Gene3D" id="3.40.30.10">
    <property type="entry name" value="Glutaredoxin"/>
    <property type="match status" value="1"/>
</dbReference>
<dbReference type="PROSITE" id="PS51352">
    <property type="entry name" value="THIOREDOXIN_2"/>
    <property type="match status" value="1"/>
</dbReference>